<dbReference type="GO" id="GO:0005737">
    <property type="term" value="C:cytoplasm"/>
    <property type="evidence" value="ECO:0007669"/>
    <property type="project" value="TreeGrafter"/>
</dbReference>
<organism evidence="1 2">
    <name type="scientific">Artemisia annua</name>
    <name type="common">Sweet wormwood</name>
    <dbReference type="NCBI Taxonomy" id="35608"/>
    <lineage>
        <taxon>Eukaryota</taxon>
        <taxon>Viridiplantae</taxon>
        <taxon>Streptophyta</taxon>
        <taxon>Embryophyta</taxon>
        <taxon>Tracheophyta</taxon>
        <taxon>Spermatophyta</taxon>
        <taxon>Magnoliopsida</taxon>
        <taxon>eudicotyledons</taxon>
        <taxon>Gunneridae</taxon>
        <taxon>Pentapetalae</taxon>
        <taxon>asterids</taxon>
        <taxon>campanulids</taxon>
        <taxon>Asterales</taxon>
        <taxon>Asteraceae</taxon>
        <taxon>Asteroideae</taxon>
        <taxon>Anthemideae</taxon>
        <taxon>Artemisiinae</taxon>
        <taxon>Artemisia</taxon>
    </lineage>
</organism>
<dbReference type="InterPro" id="IPR058055">
    <property type="entry name" value="PA-PLA1"/>
</dbReference>
<name>A0A2U1QCA0_ARTAN</name>
<dbReference type="Proteomes" id="UP000245207">
    <property type="component" value="Unassembled WGS sequence"/>
</dbReference>
<gene>
    <name evidence="1" type="ORF">CTI12_AA048590</name>
</gene>
<sequence length="181" mass="20725">MSLLQLENQKAPTRFLSLGVEAAAYGVGGDAILIGMVDLLRRHSFPVYWNGDNQRVLRGHCFARKGSLDWFPLREDVAEQLEFAYRNRVWHCRTFQPSGLFVARVDMQESTPGLHAIFTGEDDTWYAWLKIPSSGFSGTVHFRGTGIKLRRGYAPSQSPKPTHDELRQQIEEEMDDYYSQL</sequence>
<comment type="caution">
    <text evidence="1">The sequence shown here is derived from an EMBL/GenBank/DDBJ whole genome shotgun (WGS) entry which is preliminary data.</text>
</comment>
<dbReference type="AlphaFoldDB" id="A0A2U1QCA0"/>
<keyword evidence="2" id="KW-1185">Reference proteome</keyword>
<evidence type="ECO:0000313" key="2">
    <source>
        <dbReference type="Proteomes" id="UP000245207"/>
    </source>
</evidence>
<reference evidence="1 2" key="1">
    <citation type="journal article" date="2018" name="Mol. Plant">
        <title>The genome of Artemisia annua provides insight into the evolution of Asteraceae family and artemisinin biosynthesis.</title>
        <authorList>
            <person name="Shen Q."/>
            <person name="Zhang L."/>
            <person name="Liao Z."/>
            <person name="Wang S."/>
            <person name="Yan T."/>
            <person name="Shi P."/>
            <person name="Liu M."/>
            <person name="Fu X."/>
            <person name="Pan Q."/>
            <person name="Wang Y."/>
            <person name="Lv Z."/>
            <person name="Lu X."/>
            <person name="Zhang F."/>
            <person name="Jiang W."/>
            <person name="Ma Y."/>
            <person name="Chen M."/>
            <person name="Hao X."/>
            <person name="Li L."/>
            <person name="Tang Y."/>
            <person name="Lv G."/>
            <person name="Zhou Y."/>
            <person name="Sun X."/>
            <person name="Brodelius P.E."/>
            <person name="Rose J.K.C."/>
            <person name="Tang K."/>
        </authorList>
    </citation>
    <scope>NUCLEOTIDE SEQUENCE [LARGE SCALE GENOMIC DNA]</scope>
    <source>
        <strain evidence="2">cv. Huhao1</strain>
        <tissue evidence="1">Leaf</tissue>
    </source>
</reference>
<proteinExistence type="predicted"/>
<dbReference type="OrthoDB" id="431378at2759"/>
<accession>A0A2U1QCA0</accession>
<protein>
    <submittedName>
        <fullName evidence="1">Shoot gravitropism 2 (SGR2)</fullName>
    </submittedName>
</protein>
<dbReference type="PANTHER" id="PTHR23509:SF49">
    <property type="entry name" value="DDHD DOMAIN, ALPHA_BETA HYDROLASE"/>
    <property type="match status" value="1"/>
</dbReference>
<dbReference type="STRING" id="35608.A0A2U1QCA0"/>
<dbReference type="GO" id="GO:0004620">
    <property type="term" value="F:phospholipase activity"/>
    <property type="evidence" value="ECO:0007669"/>
    <property type="project" value="TreeGrafter"/>
</dbReference>
<dbReference type="EMBL" id="PKPP01000228">
    <property type="protein sequence ID" value="PWA95638.1"/>
    <property type="molecule type" value="Genomic_DNA"/>
</dbReference>
<evidence type="ECO:0000313" key="1">
    <source>
        <dbReference type="EMBL" id="PWA95638.1"/>
    </source>
</evidence>
<dbReference type="PANTHER" id="PTHR23509">
    <property type="entry name" value="PA-PL1 PHOSPHOLIPASE FAMILY"/>
    <property type="match status" value="1"/>
</dbReference>